<name>A0ABQ6K1M4_9MICO</name>
<evidence type="ECO:0000256" key="4">
    <source>
        <dbReference type="ARBA" id="ARBA00022692"/>
    </source>
</evidence>
<protein>
    <submittedName>
        <fullName evidence="9">Sugar ABC transporter permease</fullName>
    </submittedName>
</protein>
<evidence type="ECO:0000256" key="6">
    <source>
        <dbReference type="ARBA" id="ARBA00023136"/>
    </source>
</evidence>
<reference evidence="10" key="1">
    <citation type="journal article" date="2019" name="Int. J. Syst. Evol. Microbiol.">
        <title>The Global Catalogue of Microorganisms (GCM) 10K type strain sequencing project: providing services to taxonomists for standard genome sequencing and annotation.</title>
        <authorList>
            <consortium name="The Broad Institute Genomics Platform"/>
            <consortium name="The Broad Institute Genome Sequencing Center for Infectious Disease"/>
            <person name="Wu L."/>
            <person name="Ma J."/>
        </authorList>
    </citation>
    <scope>NUCLEOTIDE SEQUENCE [LARGE SCALE GENOMIC DNA]</scope>
    <source>
        <strain evidence="10">NBRC 108894</strain>
    </source>
</reference>
<evidence type="ECO:0000256" key="2">
    <source>
        <dbReference type="ARBA" id="ARBA00022448"/>
    </source>
</evidence>
<dbReference type="Proteomes" id="UP001157034">
    <property type="component" value="Unassembled WGS sequence"/>
</dbReference>
<dbReference type="PANTHER" id="PTHR43744">
    <property type="entry name" value="ABC TRANSPORTER PERMEASE PROTEIN MG189-RELATED-RELATED"/>
    <property type="match status" value="1"/>
</dbReference>
<evidence type="ECO:0000256" key="5">
    <source>
        <dbReference type="ARBA" id="ARBA00022989"/>
    </source>
</evidence>
<feature type="transmembrane region" description="Helical" evidence="7">
    <location>
        <begin position="95"/>
        <end position="117"/>
    </location>
</feature>
<dbReference type="PROSITE" id="PS50928">
    <property type="entry name" value="ABC_TM1"/>
    <property type="match status" value="1"/>
</dbReference>
<comment type="caution">
    <text evidence="9">The sequence shown here is derived from an EMBL/GenBank/DDBJ whole genome shotgun (WGS) entry which is preliminary data.</text>
</comment>
<evidence type="ECO:0000313" key="9">
    <source>
        <dbReference type="EMBL" id="GMA94496.1"/>
    </source>
</evidence>
<comment type="subcellular location">
    <subcellularLocation>
        <location evidence="1 7">Cell membrane</location>
        <topology evidence="1 7">Multi-pass membrane protein</topology>
    </subcellularLocation>
</comment>
<keyword evidence="3" id="KW-1003">Cell membrane</keyword>
<accession>A0ABQ6K1M4</accession>
<keyword evidence="10" id="KW-1185">Reference proteome</keyword>
<keyword evidence="2 7" id="KW-0813">Transport</keyword>
<feature type="transmembrane region" description="Helical" evidence="7">
    <location>
        <begin position="201"/>
        <end position="226"/>
    </location>
</feature>
<dbReference type="Gene3D" id="1.10.3720.10">
    <property type="entry name" value="MetI-like"/>
    <property type="match status" value="1"/>
</dbReference>
<feature type="transmembrane region" description="Helical" evidence="7">
    <location>
        <begin position="30"/>
        <end position="49"/>
    </location>
</feature>
<feature type="transmembrane region" description="Helical" evidence="7">
    <location>
        <begin position="159"/>
        <end position="180"/>
    </location>
</feature>
<keyword evidence="5 7" id="KW-1133">Transmembrane helix</keyword>
<evidence type="ECO:0000256" key="7">
    <source>
        <dbReference type="RuleBase" id="RU363032"/>
    </source>
</evidence>
<keyword evidence="4 7" id="KW-0812">Transmembrane</keyword>
<dbReference type="EMBL" id="BSVB01000001">
    <property type="protein sequence ID" value="GMA94496.1"/>
    <property type="molecule type" value="Genomic_DNA"/>
</dbReference>
<feature type="domain" description="ABC transmembrane type-1" evidence="8">
    <location>
        <begin position="91"/>
        <end position="280"/>
    </location>
</feature>
<evidence type="ECO:0000259" key="8">
    <source>
        <dbReference type="PROSITE" id="PS50928"/>
    </source>
</evidence>
<dbReference type="InterPro" id="IPR000515">
    <property type="entry name" value="MetI-like"/>
</dbReference>
<sequence>MSEAVVPRTGALAASGERVAKKRRRRPSHLVVHVILIAGALLMVVPFFWEISTSLKTYAESSSVPPTALPATPIWSNFSDVFGTLPFAAQFTNTVVMTVLRTVSQVLFCAAAGYAFARLQFPGRNVIFVLFLSVLMIPSQLFLLSQFEIMQHLGLLNTVIALALPGMFSAFGTFLMRQFFLTLPEELDDAARLDGCNPFQVWWRVMLPLAKNGMLALGILTAIWSWNDLLWPLVVNNDPEQMTLSAGLATLQGQFLTDYPVLMAGSFLASIPMIVLFVVFQRNMLEGIASGAVKG</sequence>
<organism evidence="9 10">
    <name type="scientific">Pseudolysinimonas kribbensis</name>
    <dbReference type="NCBI Taxonomy" id="433641"/>
    <lineage>
        <taxon>Bacteria</taxon>
        <taxon>Bacillati</taxon>
        <taxon>Actinomycetota</taxon>
        <taxon>Actinomycetes</taxon>
        <taxon>Micrococcales</taxon>
        <taxon>Microbacteriaceae</taxon>
        <taxon>Pseudolysinimonas</taxon>
    </lineage>
</organism>
<dbReference type="PANTHER" id="PTHR43744:SF12">
    <property type="entry name" value="ABC TRANSPORTER PERMEASE PROTEIN MG189-RELATED"/>
    <property type="match status" value="1"/>
</dbReference>
<feature type="transmembrane region" description="Helical" evidence="7">
    <location>
        <begin position="261"/>
        <end position="280"/>
    </location>
</feature>
<dbReference type="SUPFAM" id="SSF161098">
    <property type="entry name" value="MetI-like"/>
    <property type="match status" value="1"/>
</dbReference>
<proteinExistence type="inferred from homology"/>
<dbReference type="InterPro" id="IPR035906">
    <property type="entry name" value="MetI-like_sf"/>
</dbReference>
<evidence type="ECO:0000256" key="1">
    <source>
        <dbReference type="ARBA" id="ARBA00004651"/>
    </source>
</evidence>
<comment type="similarity">
    <text evidence="7">Belongs to the binding-protein-dependent transport system permease family.</text>
</comment>
<feature type="transmembrane region" description="Helical" evidence="7">
    <location>
        <begin position="126"/>
        <end position="147"/>
    </location>
</feature>
<evidence type="ECO:0000256" key="3">
    <source>
        <dbReference type="ARBA" id="ARBA00022475"/>
    </source>
</evidence>
<evidence type="ECO:0000313" key="10">
    <source>
        <dbReference type="Proteomes" id="UP001157034"/>
    </source>
</evidence>
<dbReference type="CDD" id="cd06261">
    <property type="entry name" value="TM_PBP2"/>
    <property type="match status" value="1"/>
</dbReference>
<dbReference type="RefSeq" id="WP_284253414.1">
    <property type="nucleotide sequence ID" value="NZ_BAAAQO010000002.1"/>
</dbReference>
<gene>
    <name evidence="9" type="ORF">GCM10025881_13200</name>
</gene>
<keyword evidence="6 7" id="KW-0472">Membrane</keyword>
<dbReference type="Pfam" id="PF00528">
    <property type="entry name" value="BPD_transp_1"/>
    <property type="match status" value="1"/>
</dbReference>